<dbReference type="Proteomes" id="UP001275315">
    <property type="component" value="Unassembled WGS sequence"/>
</dbReference>
<gene>
    <name evidence="2" type="ORF">RWD45_04650</name>
</gene>
<protein>
    <submittedName>
        <fullName evidence="2">Uncharacterized protein</fullName>
    </submittedName>
</protein>
<dbReference type="RefSeq" id="WP_320378793.1">
    <property type="nucleotide sequence ID" value="NZ_JAWDIQ010000001.1"/>
</dbReference>
<evidence type="ECO:0000256" key="1">
    <source>
        <dbReference type="SAM" id="Phobius"/>
    </source>
</evidence>
<evidence type="ECO:0000313" key="2">
    <source>
        <dbReference type="EMBL" id="MDY0408028.1"/>
    </source>
</evidence>
<evidence type="ECO:0000313" key="3">
    <source>
        <dbReference type="Proteomes" id="UP001275315"/>
    </source>
</evidence>
<keyword evidence="3" id="KW-1185">Reference proteome</keyword>
<keyword evidence="1" id="KW-1133">Transmembrane helix</keyword>
<proteinExistence type="predicted"/>
<sequence length="52" mass="5948">MKIFIWISMILMFFYAVHFTTELWKSKSKVGAIVVGILALTIITTPFLSVLK</sequence>
<reference evidence="2 3" key="1">
    <citation type="submission" date="2023-10" db="EMBL/GenBank/DDBJ databases">
        <title>Virgibacillus soli CC-YMP-6 genome.</title>
        <authorList>
            <person name="Miliotis G."/>
            <person name="Sengupta P."/>
            <person name="Hameed A."/>
            <person name="Chuvochina M."/>
            <person name="Mcdonagh F."/>
            <person name="Simpson A.C."/>
            <person name="Singh N.K."/>
            <person name="Rekha P.D."/>
            <person name="Raman K."/>
            <person name="Hugenholtz P."/>
            <person name="Venkateswaran K."/>
        </authorList>
    </citation>
    <scope>NUCLEOTIDE SEQUENCE [LARGE SCALE GENOMIC DNA]</scope>
    <source>
        <strain evidence="2 3">CC-YMP-6</strain>
    </source>
</reference>
<name>A0ABU5CNU6_9BACI</name>
<organism evidence="2 3">
    <name type="scientific">Paracerasibacillus soli</name>
    <dbReference type="NCBI Taxonomy" id="480284"/>
    <lineage>
        <taxon>Bacteria</taxon>
        <taxon>Bacillati</taxon>
        <taxon>Bacillota</taxon>
        <taxon>Bacilli</taxon>
        <taxon>Bacillales</taxon>
        <taxon>Bacillaceae</taxon>
        <taxon>Paracerasibacillus</taxon>
    </lineage>
</organism>
<keyword evidence="1" id="KW-0472">Membrane</keyword>
<accession>A0ABU5CNU6</accession>
<feature type="transmembrane region" description="Helical" evidence="1">
    <location>
        <begin position="29"/>
        <end position="51"/>
    </location>
</feature>
<keyword evidence="1" id="KW-0812">Transmembrane</keyword>
<dbReference type="EMBL" id="JAWDIQ010000001">
    <property type="protein sequence ID" value="MDY0408028.1"/>
    <property type="molecule type" value="Genomic_DNA"/>
</dbReference>
<comment type="caution">
    <text evidence="2">The sequence shown here is derived from an EMBL/GenBank/DDBJ whole genome shotgun (WGS) entry which is preliminary data.</text>
</comment>